<dbReference type="InterPro" id="IPR021514">
    <property type="entry name" value="DUF3176"/>
</dbReference>
<name>A0AAJ0DL12_9PEZI</name>
<keyword evidence="2" id="KW-0812">Transmembrane</keyword>
<feature type="transmembrane region" description="Helical" evidence="2">
    <location>
        <begin position="507"/>
        <end position="528"/>
    </location>
</feature>
<keyword evidence="2" id="KW-1133">Transmembrane helix</keyword>
<protein>
    <submittedName>
        <fullName evidence="3">Uncharacterized protein</fullName>
    </submittedName>
</protein>
<accession>A0AAJ0DL12</accession>
<feature type="region of interest" description="Disordered" evidence="1">
    <location>
        <begin position="1"/>
        <end position="70"/>
    </location>
</feature>
<evidence type="ECO:0000313" key="3">
    <source>
        <dbReference type="EMBL" id="KAK1490727.1"/>
    </source>
</evidence>
<dbReference type="AlphaFoldDB" id="A0AAJ0DL12"/>
<organism evidence="3 4">
    <name type="scientific">Colletotrichum cuscutae</name>
    <dbReference type="NCBI Taxonomy" id="1209917"/>
    <lineage>
        <taxon>Eukaryota</taxon>
        <taxon>Fungi</taxon>
        <taxon>Dikarya</taxon>
        <taxon>Ascomycota</taxon>
        <taxon>Pezizomycotina</taxon>
        <taxon>Sordariomycetes</taxon>
        <taxon>Hypocreomycetidae</taxon>
        <taxon>Glomerellales</taxon>
        <taxon>Glomerellaceae</taxon>
        <taxon>Colletotrichum</taxon>
        <taxon>Colletotrichum acutatum species complex</taxon>
    </lineage>
</organism>
<dbReference type="EMBL" id="MPDP01000039">
    <property type="protein sequence ID" value="KAK1490727.1"/>
    <property type="molecule type" value="Genomic_DNA"/>
</dbReference>
<evidence type="ECO:0000256" key="2">
    <source>
        <dbReference type="SAM" id="Phobius"/>
    </source>
</evidence>
<keyword evidence="4" id="KW-1185">Reference proteome</keyword>
<sequence>MAHNPTQQATQQPAPVPQPAFDAPVRSQRAPEDAVANSDDHDSGYDQNSEPRTPTDNTHEPKKEVDVRPQSSDKSLCMLKGWWQEILWCIASLSAFVALVIVLEKFNQKSLPRWPSGITINTIIAALSTVARTAFLIPVSEGLLQCKWAWFKKRPRPLTDFDMFDQASRGPWGSLNLLIRTKGCIEITEGGATAWRAQNYWWSTAHSTSIRSIISPAAKAVAQGLYLPVTERIPFKQPKCDTSNCTWPQFSTLAVCYNVTSMLHPTFFLYYLVLLRELIWKYSDITHLADITGPEENGATNITLPNDIELNVIHGFSTVLIARRPTTLSYNGTQMEQASLYNFFAIKGPGHLSPDIHLSEVMLHWCINTYNATITNNNVSVKLMMSHTEVSRADMELPVGGTGRDVTYLTSPADEGARYLFGGNGIDHLRSFLDVSIPSSYVDEGNNAIGNSSAMLLRGMRDTGSWQEALDGMAHNIAMGLTNSMMGVQPNVMGTALQSEVFVNVHWTWLAFLAAQILLSIAFLALVIMETATSEIAVVKSSTLPAIFALDAKEKAKMEKRFREEEPTVDEDDHRLVPLGIGGELRKTGDKWHLGGERHRITVYGTQNDTNSSLPLASLFITLTLCLNPTPLDEGVLSRMPFLISLSIRYVEL</sequence>
<comment type="caution">
    <text evidence="3">The sequence shown here is derived from an EMBL/GenBank/DDBJ whole genome shotgun (WGS) entry which is preliminary data.</text>
</comment>
<evidence type="ECO:0000256" key="1">
    <source>
        <dbReference type="SAM" id="MobiDB-lite"/>
    </source>
</evidence>
<dbReference type="PANTHER" id="PTHR35394:SF5">
    <property type="entry name" value="DUF3176 DOMAIN-CONTAINING PROTEIN"/>
    <property type="match status" value="1"/>
</dbReference>
<gene>
    <name evidence="3" type="ORF">CCUS01_14384</name>
</gene>
<dbReference type="PANTHER" id="PTHR35394">
    <property type="entry name" value="DUF3176 DOMAIN-CONTAINING PROTEIN"/>
    <property type="match status" value="1"/>
</dbReference>
<keyword evidence="2" id="KW-0472">Membrane</keyword>
<proteinExistence type="predicted"/>
<evidence type="ECO:0000313" key="4">
    <source>
        <dbReference type="Proteomes" id="UP001239213"/>
    </source>
</evidence>
<reference evidence="3" key="1">
    <citation type="submission" date="2016-11" db="EMBL/GenBank/DDBJ databases">
        <title>The genome sequence of Colletotrichum cuscutae.</title>
        <authorList>
            <person name="Baroncelli R."/>
        </authorList>
    </citation>
    <scope>NUCLEOTIDE SEQUENCE</scope>
    <source>
        <strain evidence="3">IMI 304802</strain>
    </source>
</reference>
<feature type="compositionally biased region" description="Polar residues" evidence="1">
    <location>
        <begin position="45"/>
        <end position="56"/>
    </location>
</feature>
<feature type="compositionally biased region" description="Basic and acidic residues" evidence="1">
    <location>
        <begin position="57"/>
        <end position="67"/>
    </location>
</feature>
<feature type="compositionally biased region" description="Low complexity" evidence="1">
    <location>
        <begin position="1"/>
        <end position="13"/>
    </location>
</feature>
<feature type="transmembrane region" description="Helical" evidence="2">
    <location>
        <begin position="82"/>
        <end position="103"/>
    </location>
</feature>
<dbReference type="Proteomes" id="UP001239213">
    <property type="component" value="Unassembled WGS sequence"/>
</dbReference>
<dbReference type="Pfam" id="PF11374">
    <property type="entry name" value="DUF3176"/>
    <property type="match status" value="1"/>
</dbReference>